<dbReference type="Proteomes" id="UP000681526">
    <property type="component" value="Unassembled WGS sequence"/>
</dbReference>
<evidence type="ECO:0000313" key="3">
    <source>
        <dbReference type="Proteomes" id="UP000681526"/>
    </source>
</evidence>
<comment type="caution">
    <text evidence="2">The sequence shown here is derived from an EMBL/GenBank/DDBJ whole genome shotgun (WGS) entry which is preliminary data.</text>
</comment>
<keyword evidence="3" id="KW-1185">Reference proteome</keyword>
<dbReference type="EMBL" id="CAJRAY010000077">
    <property type="protein sequence ID" value="CAG5090559.1"/>
    <property type="molecule type" value="Genomic_DNA"/>
</dbReference>
<organism evidence="2 3">
    <name type="scientific">Thermobacillus xylanilyticus</name>
    <dbReference type="NCBI Taxonomy" id="76633"/>
    <lineage>
        <taxon>Bacteria</taxon>
        <taxon>Bacillati</taxon>
        <taxon>Bacillota</taxon>
        <taxon>Bacilli</taxon>
        <taxon>Bacillales</taxon>
        <taxon>Paenibacillaceae</taxon>
        <taxon>Thermobacillus</taxon>
    </lineage>
</organism>
<gene>
    <name evidence="2" type="primary">txxe 2893</name>
    <name evidence="2" type="ORF">TXXE_14260</name>
</gene>
<reference evidence="2 3" key="1">
    <citation type="submission" date="2021-04" db="EMBL/GenBank/DDBJ databases">
        <authorList>
            <person name="Rakotoarivonina H."/>
        </authorList>
    </citation>
    <scope>NUCLEOTIDE SEQUENCE [LARGE SCALE GENOMIC DNA]</scope>
    <source>
        <strain evidence="2 3">XE</strain>
    </source>
</reference>
<protein>
    <submittedName>
        <fullName evidence="2">Uncharacterized protein</fullName>
    </submittedName>
</protein>
<name>A0ABM8V6R3_THEXY</name>
<proteinExistence type="predicted"/>
<evidence type="ECO:0000256" key="1">
    <source>
        <dbReference type="SAM" id="MobiDB-lite"/>
    </source>
</evidence>
<evidence type="ECO:0000313" key="2">
    <source>
        <dbReference type="EMBL" id="CAG5090559.1"/>
    </source>
</evidence>
<accession>A0ABM8V6R3</accession>
<sequence length="20" mass="2272">MRTRVHGRSLAAKDGIYNEP</sequence>
<feature type="region of interest" description="Disordered" evidence="1">
    <location>
        <begin position="1"/>
        <end position="20"/>
    </location>
</feature>